<dbReference type="GeneID" id="95799780"/>
<comment type="caution">
    <text evidence="1">The sequence shown here is derived from an EMBL/GenBank/DDBJ whole genome shotgun (WGS) entry which is preliminary data.</text>
</comment>
<dbReference type="EMBL" id="JACHMS010000001">
    <property type="protein sequence ID" value="MBB4711692.1"/>
    <property type="molecule type" value="Genomic_DNA"/>
</dbReference>
<dbReference type="Proteomes" id="UP000565089">
    <property type="component" value="Unassembled WGS sequence"/>
</dbReference>
<evidence type="ECO:0000313" key="2">
    <source>
        <dbReference type="Proteomes" id="UP000565089"/>
    </source>
</evidence>
<organism evidence="1 2">
    <name type="scientific">Streptomyces luteogriseus</name>
    <dbReference type="NCBI Taxonomy" id="68233"/>
    <lineage>
        <taxon>Bacteria</taxon>
        <taxon>Bacillati</taxon>
        <taxon>Actinomycetota</taxon>
        <taxon>Actinomycetes</taxon>
        <taxon>Kitasatosporales</taxon>
        <taxon>Streptomycetaceae</taxon>
        <taxon>Streptomyces</taxon>
    </lineage>
</organism>
<protein>
    <submittedName>
        <fullName evidence="1">Uncharacterized protein</fullName>
    </submittedName>
</protein>
<gene>
    <name evidence="1" type="ORF">BJ965_001574</name>
</gene>
<sequence>MLGGAAPWRGPENFGCFKRVGGKYQVKLKNVGPWKYARYRTLG</sequence>
<accession>A0A7W7GE09</accession>
<name>A0A7W7GE09_9ACTN</name>
<evidence type="ECO:0000313" key="1">
    <source>
        <dbReference type="EMBL" id="MBB4711692.1"/>
    </source>
</evidence>
<proteinExistence type="predicted"/>
<dbReference type="RefSeq" id="WP_281402779.1">
    <property type="nucleotide sequence ID" value="NZ_JACHMS010000001.1"/>
</dbReference>
<reference evidence="1 2" key="1">
    <citation type="submission" date="2020-08" db="EMBL/GenBank/DDBJ databases">
        <title>Sequencing the genomes of 1000 actinobacteria strains.</title>
        <authorList>
            <person name="Klenk H.-P."/>
        </authorList>
    </citation>
    <scope>NUCLEOTIDE SEQUENCE [LARGE SCALE GENOMIC DNA]</scope>
    <source>
        <strain evidence="1 2">DSM 40483</strain>
    </source>
</reference>
<keyword evidence="2" id="KW-1185">Reference proteome</keyword>
<dbReference type="AlphaFoldDB" id="A0A7W7GE09"/>